<dbReference type="InterPro" id="IPR003790">
    <property type="entry name" value="GHL10"/>
</dbReference>
<feature type="signal peptide" evidence="2">
    <location>
        <begin position="1"/>
        <end position="23"/>
    </location>
</feature>
<organism evidence="4">
    <name type="scientific">uncultured Gemmatimonadetes bacterium Rifle_16ft_4_minimus_37772</name>
    <dbReference type="NCBI Taxonomy" id="1665097"/>
    <lineage>
        <taxon>Bacteria</taxon>
        <taxon>Pseudomonadati</taxon>
        <taxon>Gemmatimonadota</taxon>
        <taxon>environmental samples</taxon>
    </lineage>
</organism>
<dbReference type="PANTHER" id="PTHR43405">
    <property type="entry name" value="GLYCOSYL HYDROLASE DIGH"/>
    <property type="match status" value="1"/>
</dbReference>
<keyword evidence="1 2" id="KW-0732">Signal</keyword>
<feature type="chain" id="PRO_5005210435" description="Glycosyl hydrolase-like 10 domain-containing protein" evidence="2">
    <location>
        <begin position="24"/>
        <end position="503"/>
    </location>
</feature>
<reference evidence="4" key="1">
    <citation type="journal article" date="2015" name="ISME J.">
        <title>Aquifer environment selects for microbial species cohorts in sediment and groundwater.</title>
        <authorList>
            <person name="Hug L.A."/>
            <person name="Thomas B.C."/>
            <person name="Brown C.T."/>
            <person name="Frischkorn K.R."/>
            <person name="Williams K.H."/>
            <person name="Tringe S.G."/>
            <person name="Banfield J.F."/>
        </authorList>
    </citation>
    <scope>NUCLEOTIDE SEQUENCE</scope>
</reference>
<protein>
    <recommendedName>
        <fullName evidence="3">Glycosyl hydrolase-like 10 domain-containing protein</fullName>
    </recommendedName>
</protein>
<evidence type="ECO:0000256" key="2">
    <source>
        <dbReference type="SAM" id="SignalP"/>
    </source>
</evidence>
<evidence type="ECO:0000256" key="1">
    <source>
        <dbReference type="ARBA" id="ARBA00022729"/>
    </source>
</evidence>
<dbReference type="Pfam" id="PF02638">
    <property type="entry name" value="GHL10"/>
    <property type="match status" value="1"/>
</dbReference>
<dbReference type="Gene3D" id="3.20.20.80">
    <property type="entry name" value="Glycosidases"/>
    <property type="match status" value="1"/>
</dbReference>
<dbReference type="EMBL" id="KT007003">
    <property type="protein sequence ID" value="AKQ02756.1"/>
    <property type="molecule type" value="Genomic_DNA"/>
</dbReference>
<evidence type="ECO:0000313" key="4">
    <source>
        <dbReference type="EMBL" id="AKQ02756.1"/>
    </source>
</evidence>
<proteinExistence type="predicted"/>
<dbReference type="InterPro" id="IPR017853">
    <property type="entry name" value="GH"/>
</dbReference>
<dbReference type="PROSITE" id="PS51257">
    <property type="entry name" value="PROKAR_LIPOPROTEIN"/>
    <property type="match status" value="1"/>
</dbReference>
<dbReference type="PANTHER" id="PTHR43405:SF1">
    <property type="entry name" value="GLYCOSYL HYDROLASE DIGH"/>
    <property type="match status" value="1"/>
</dbReference>
<evidence type="ECO:0000259" key="3">
    <source>
        <dbReference type="Pfam" id="PF02638"/>
    </source>
</evidence>
<name>A0A0H4T4U7_9BACT</name>
<dbReference type="SUPFAM" id="SSF51445">
    <property type="entry name" value="(Trans)glycosidases"/>
    <property type="match status" value="1"/>
</dbReference>
<sequence>MAWSGRSARVATLLIAAALTACRDGGPTAPGPSAPLTVPAIAREFRGMWIATVANIDWPSTAGLSVAQQQAELAQLLSVAEQTGLNAVVLQVRAAGDALFPSTLEPWSRSLTGTQGGDPGYDPLAWAVAEAHQRGLELHAWFNPFRAGNLSDTLNLAATHLAKRRPDLARAHCTQLWFDPGEAEVRDHAIEVILDVVRRYGVDAVQMDDYFYPYPDARCPGLDFPDSAGYARYLAGGGSLSRADWRRANVNGFVERLYGGVRAASPTVRVGISPFGIWRPGNPSGITGLDAYAAIYADSRLWLQQGWADYFAPQLYWAIASTGQSFPALLTWWGQQNTQRRHLWPGLASYRVSDGTASAFAPGEIPAQIGLVRQSGQAGGATGTILYNASSVRSDRGGFAAQLATGLWATGALPPATTWLDAAAPSDPTIAVSHSAGGLAVTVTGDAGAYWWLVRWRSGGTWLQRLVPAAQRSVAITTLGVDGVAVTAINRVGNASGNAVWRP</sequence>
<dbReference type="AlphaFoldDB" id="A0A0H4T4U7"/>
<dbReference type="InterPro" id="IPR052177">
    <property type="entry name" value="Divisome_Glycosyl_Hydrolase"/>
</dbReference>
<feature type="domain" description="Glycosyl hydrolase-like 10" evidence="3">
    <location>
        <begin position="44"/>
        <end position="354"/>
    </location>
</feature>
<accession>A0A0H4T4U7</accession>